<dbReference type="RefSeq" id="WP_146291611.1">
    <property type="nucleotide sequence ID" value="NZ_SELH01000013.1"/>
</dbReference>
<gene>
    <name evidence="1" type="ORF">ETU09_02185</name>
</gene>
<name>A0A563DHS6_9FLAO</name>
<reference evidence="1 2" key="1">
    <citation type="submission" date="2019-02" db="EMBL/GenBank/DDBJ databases">
        <title>Apibacter muscae sp. nov.: a novel member of the house fly microbiota.</title>
        <authorList>
            <person name="Park R."/>
        </authorList>
    </citation>
    <scope>NUCLEOTIDE SEQUENCE [LARGE SCALE GENOMIC DNA]</scope>
    <source>
        <strain evidence="1 2">AL1</strain>
    </source>
</reference>
<dbReference type="AlphaFoldDB" id="A0A563DHS6"/>
<dbReference type="EMBL" id="SELH01000013">
    <property type="protein sequence ID" value="TWP29808.1"/>
    <property type="molecule type" value="Genomic_DNA"/>
</dbReference>
<protein>
    <submittedName>
        <fullName evidence="1">Acyl carrier protein</fullName>
    </submittedName>
</protein>
<keyword evidence="2" id="KW-1185">Reference proteome</keyword>
<dbReference type="SUPFAM" id="SSF47336">
    <property type="entry name" value="ACP-like"/>
    <property type="match status" value="1"/>
</dbReference>
<dbReference type="Gene3D" id="1.10.1200.10">
    <property type="entry name" value="ACP-like"/>
    <property type="match status" value="1"/>
</dbReference>
<sequence length="99" mass="11436">MDPIEKQKEEVYEQLKKYITEIIGEDIAEELDISPKSIFTKDLEMDSIEIVSLAEKVKAKYGDVIDFNGWLSEMEMEQLIKLSIEDIVNLIVDALNKNK</sequence>
<comment type="caution">
    <text evidence="1">The sequence shown here is derived from an EMBL/GenBank/DDBJ whole genome shotgun (WGS) entry which is preliminary data.</text>
</comment>
<dbReference type="OrthoDB" id="709891at2"/>
<dbReference type="InterPro" id="IPR036736">
    <property type="entry name" value="ACP-like_sf"/>
</dbReference>
<organism evidence="1 2">
    <name type="scientific">Apibacter muscae</name>
    <dbReference type="NCBI Taxonomy" id="2509004"/>
    <lineage>
        <taxon>Bacteria</taxon>
        <taxon>Pseudomonadati</taxon>
        <taxon>Bacteroidota</taxon>
        <taxon>Flavobacteriia</taxon>
        <taxon>Flavobacteriales</taxon>
        <taxon>Weeksellaceae</taxon>
        <taxon>Apibacter</taxon>
    </lineage>
</organism>
<accession>A0A563DHS6</accession>
<evidence type="ECO:0000313" key="1">
    <source>
        <dbReference type="EMBL" id="TWP29808.1"/>
    </source>
</evidence>
<evidence type="ECO:0000313" key="2">
    <source>
        <dbReference type="Proteomes" id="UP000319499"/>
    </source>
</evidence>
<dbReference type="Proteomes" id="UP000319499">
    <property type="component" value="Unassembled WGS sequence"/>
</dbReference>
<proteinExistence type="predicted"/>